<feature type="chain" id="PRO_5046618945" evidence="4">
    <location>
        <begin position="22"/>
        <end position="246"/>
    </location>
</feature>
<dbReference type="InterPro" id="IPR050682">
    <property type="entry name" value="ModA/WtpA"/>
</dbReference>
<accession>A0ABR7LH64</accession>
<dbReference type="Pfam" id="PF13531">
    <property type="entry name" value="SBP_bac_11"/>
    <property type="match status" value="1"/>
</dbReference>
<dbReference type="NCBIfam" id="TIGR01256">
    <property type="entry name" value="modA"/>
    <property type="match status" value="1"/>
</dbReference>
<keyword evidence="3 4" id="KW-0732">Signal</keyword>
<dbReference type="PANTHER" id="PTHR30632:SF0">
    <property type="entry name" value="SULFATE-BINDING PROTEIN"/>
    <property type="match status" value="1"/>
</dbReference>
<dbReference type="EMBL" id="JABVEC010000001">
    <property type="protein sequence ID" value="MBC6464079.1"/>
    <property type="molecule type" value="Genomic_DNA"/>
</dbReference>
<evidence type="ECO:0000256" key="1">
    <source>
        <dbReference type="ARBA" id="ARBA00009175"/>
    </source>
</evidence>
<evidence type="ECO:0000256" key="2">
    <source>
        <dbReference type="ARBA" id="ARBA00022723"/>
    </source>
</evidence>
<dbReference type="SUPFAM" id="SSF53850">
    <property type="entry name" value="Periplasmic binding protein-like II"/>
    <property type="match status" value="1"/>
</dbReference>
<keyword evidence="6" id="KW-1185">Reference proteome</keyword>
<evidence type="ECO:0000313" key="6">
    <source>
        <dbReference type="Proteomes" id="UP000805614"/>
    </source>
</evidence>
<comment type="caution">
    <text evidence="5">The sequence shown here is derived from an EMBL/GenBank/DDBJ whole genome shotgun (WGS) entry which is preliminary data.</text>
</comment>
<organism evidence="5 6">
    <name type="scientific">Actinomadura alba</name>
    <dbReference type="NCBI Taxonomy" id="406431"/>
    <lineage>
        <taxon>Bacteria</taxon>
        <taxon>Bacillati</taxon>
        <taxon>Actinomycetota</taxon>
        <taxon>Actinomycetes</taxon>
        <taxon>Streptosporangiales</taxon>
        <taxon>Thermomonosporaceae</taxon>
        <taxon>Actinomadura</taxon>
    </lineage>
</organism>
<gene>
    <name evidence="5" type="primary">modA</name>
    <name evidence="5" type="ORF">HKK74_00985</name>
</gene>
<dbReference type="RefSeq" id="WP_187240999.1">
    <property type="nucleotide sequence ID" value="NZ_BAAAOK010000011.1"/>
</dbReference>
<dbReference type="CDD" id="cd13538">
    <property type="entry name" value="PBP2_ModA_like_1"/>
    <property type="match status" value="1"/>
</dbReference>
<dbReference type="PROSITE" id="PS51257">
    <property type="entry name" value="PROKAR_LIPOPROTEIN"/>
    <property type="match status" value="1"/>
</dbReference>
<evidence type="ECO:0000313" key="5">
    <source>
        <dbReference type="EMBL" id="MBC6464079.1"/>
    </source>
</evidence>
<protein>
    <submittedName>
        <fullName evidence="5">Molybdate ABC transporter substrate-binding protein</fullName>
    </submittedName>
</protein>
<proteinExistence type="inferred from homology"/>
<evidence type="ECO:0000256" key="4">
    <source>
        <dbReference type="SAM" id="SignalP"/>
    </source>
</evidence>
<evidence type="ECO:0000256" key="3">
    <source>
        <dbReference type="ARBA" id="ARBA00022729"/>
    </source>
</evidence>
<sequence length="246" mass="25770">MRRLTASLAVVLLVATGCGGASGPTTLTVLAASSLTDVFPELARAYQSSHENVELHFTFSGSQELAEQVKENTPADVLATADTTTMDELAEYVDRSSRRVIAYTSLTIAVAPGNPRRIRELADLARPGLRVVLAAQGVPAGRYSRQALAKAGVTVRPVSAEIDVRSVLTRVRTGEADAGVVYLTDLRSAGRAASSVPIPAAHNVTAAYPVSVVDDTDHEDASAAFVTWLGSAAAKSVLNEHGFTTP</sequence>
<feature type="signal peptide" evidence="4">
    <location>
        <begin position="1"/>
        <end position="21"/>
    </location>
</feature>
<reference evidence="5 6" key="1">
    <citation type="submission" date="2020-06" db="EMBL/GenBank/DDBJ databases">
        <title>Actinomadura xiongansis sp. nov., isolated from soil of Baiyangdian.</title>
        <authorList>
            <person name="Zhang X."/>
        </authorList>
    </citation>
    <scope>NUCLEOTIDE SEQUENCE [LARGE SCALE GENOMIC DNA]</scope>
    <source>
        <strain evidence="5 6">HBUM206468</strain>
    </source>
</reference>
<comment type="similarity">
    <text evidence="1">Belongs to the bacterial solute-binding protein ModA family.</text>
</comment>
<dbReference type="Proteomes" id="UP000805614">
    <property type="component" value="Unassembled WGS sequence"/>
</dbReference>
<keyword evidence="2" id="KW-0479">Metal-binding</keyword>
<name>A0ABR7LH64_9ACTN</name>
<dbReference type="PIRSF" id="PIRSF004846">
    <property type="entry name" value="ModA"/>
    <property type="match status" value="1"/>
</dbReference>
<dbReference type="PANTHER" id="PTHR30632">
    <property type="entry name" value="MOLYBDATE-BINDING PERIPLASMIC PROTEIN"/>
    <property type="match status" value="1"/>
</dbReference>
<dbReference type="Gene3D" id="3.40.190.10">
    <property type="entry name" value="Periplasmic binding protein-like II"/>
    <property type="match status" value="2"/>
</dbReference>
<dbReference type="InterPro" id="IPR005950">
    <property type="entry name" value="ModA"/>
</dbReference>